<reference evidence="1 2" key="1">
    <citation type="journal article" date="2015" name="Nature">
        <title>rRNA introns, odd ribosomes, and small enigmatic genomes across a large radiation of phyla.</title>
        <authorList>
            <person name="Brown C.T."/>
            <person name="Hug L.A."/>
            <person name="Thomas B.C."/>
            <person name="Sharon I."/>
            <person name="Castelle C.J."/>
            <person name="Singh A."/>
            <person name="Wilkins M.J."/>
            <person name="Williams K.H."/>
            <person name="Banfield J.F."/>
        </authorList>
    </citation>
    <scope>NUCLEOTIDE SEQUENCE [LARGE SCALE GENOMIC DNA]</scope>
</reference>
<gene>
    <name evidence="1" type="ORF">UU55_C0001G0092</name>
</gene>
<dbReference type="EMBL" id="LCBB01000001">
    <property type="protein sequence ID" value="KKS03631.1"/>
    <property type="molecule type" value="Genomic_DNA"/>
</dbReference>
<protein>
    <submittedName>
        <fullName evidence="1">Uncharacterized protein</fullName>
    </submittedName>
</protein>
<evidence type="ECO:0000313" key="1">
    <source>
        <dbReference type="EMBL" id="KKS03631.1"/>
    </source>
</evidence>
<proteinExistence type="predicted"/>
<comment type="caution">
    <text evidence="1">The sequence shown here is derived from an EMBL/GenBank/DDBJ whole genome shotgun (WGS) entry which is preliminary data.</text>
</comment>
<dbReference type="AlphaFoldDB" id="A0A0G0Y2G7"/>
<accession>A0A0G0Y2G7</accession>
<sequence length="115" mass="13310">MSMPGVVVIRVRQDSANFLYREYFVDSKISLRPHKIFFVPVTDAYQESVANEIGKIGAELIRLLGRIDGLDFIYLTNESVGISKQRGKDWRKIEKEIFIDIQSVLNGNSYVIRKW</sequence>
<dbReference type="Proteomes" id="UP000033947">
    <property type="component" value="Unassembled WGS sequence"/>
</dbReference>
<organism evidence="1 2">
    <name type="scientific">candidate division WWE3 bacterium GW2011_GWC2_41_23</name>
    <dbReference type="NCBI Taxonomy" id="1619123"/>
    <lineage>
        <taxon>Bacteria</taxon>
        <taxon>Katanobacteria</taxon>
    </lineage>
</organism>
<name>A0A0G0Y2G7_UNCKA</name>
<evidence type="ECO:0000313" key="2">
    <source>
        <dbReference type="Proteomes" id="UP000033947"/>
    </source>
</evidence>